<evidence type="ECO:0000259" key="1">
    <source>
        <dbReference type="PROSITE" id="PS50851"/>
    </source>
</evidence>
<dbReference type="OrthoDB" id="9790406at2"/>
<evidence type="ECO:0000313" key="2">
    <source>
        <dbReference type="EMBL" id="CDI02557.1"/>
    </source>
</evidence>
<sequence length="153" mass="17432">MADQRQLCTFFLEERFFGIEVERVQEVIRYQTVTPVPLAPAVVRGLINLRGQIVTAIDLRRLLQVEDRADERLPINIVMHARQGIFSLLVDRIGDVLEVDEDSFEHPPDTLDGIARELIRGAYKLQGRLLLVLNIAKLFSPEILHRGHPMADA</sequence>
<proteinExistence type="predicted"/>
<dbReference type="InterPro" id="IPR039315">
    <property type="entry name" value="CheW"/>
</dbReference>
<dbReference type="STRING" id="1400863.BN873_330034"/>
<dbReference type="EMBL" id="CBTJ020000040">
    <property type="protein sequence ID" value="CDI02557.1"/>
    <property type="molecule type" value="Genomic_DNA"/>
</dbReference>
<dbReference type="InterPro" id="IPR002545">
    <property type="entry name" value="CheW-lke_dom"/>
</dbReference>
<reference evidence="2" key="2">
    <citation type="submission" date="2014-03" db="EMBL/GenBank/DDBJ databases">
        <title>Candidatus Competibacter-lineage genomes retrieved from metagenomes reveal functional metabolic diversity.</title>
        <authorList>
            <person name="McIlroy S.J."/>
            <person name="Albertsen M."/>
            <person name="Andresen E.K."/>
            <person name="Saunders A.M."/>
            <person name="Kristiansen R."/>
            <person name="Stokholm-Bjerregaard M."/>
            <person name="Nielsen K.L."/>
            <person name="Nielsen P.H."/>
        </authorList>
    </citation>
    <scope>NUCLEOTIDE SEQUENCE</scope>
    <source>
        <strain evidence="2">Run_A_D11</strain>
    </source>
</reference>
<comment type="caution">
    <text evidence="2">The sequence shown here is derived from an EMBL/GenBank/DDBJ whole genome shotgun (WGS) entry which is preliminary data.</text>
</comment>
<dbReference type="GO" id="GO:0006935">
    <property type="term" value="P:chemotaxis"/>
    <property type="evidence" value="ECO:0007669"/>
    <property type="project" value="InterPro"/>
</dbReference>
<dbReference type="SMART" id="SM00260">
    <property type="entry name" value="CheW"/>
    <property type="match status" value="1"/>
</dbReference>
<dbReference type="InterPro" id="IPR036061">
    <property type="entry name" value="CheW-like_dom_sf"/>
</dbReference>
<feature type="domain" description="CheW-like" evidence="1">
    <location>
        <begin position="4"/>
        <end position="144"/>
    </location>
</feature>
<reference evidence="2" key="1">
    <citation type="submission" date="2013-07" db="EMBL/GenBank/DDBJ databases">
        <authorList>
            <person name="McIlroy S."/>
        </authorList>
    </citation>
    <scope>NUCLEOTIDE SEQUENCE [LARGE SCALE GENOMIC DNA]</scope>
    <source>
        <strain evidence="2">Run_A_D11</strain>
    </source>
</reference>
<accession>W6M4E9</accession>
<dbReference type="Gene3D" id="2.30.30.40">
    <property type="entry name" value="SH3 Domains"/>
    <property type="match status" value="1"/>
</dbReference>
<dbReference type="Proteomes" id="UP000035760">
    <property type="component" value="Unassembled WGS sequence"/>
</dbReference>
<evidence type="ECO:0000313" key="3">
    <source>
        <dbReference type="Proteomes" id="UP000035760"/>
    </source>
</evidence>
<gene>
    <name evidence="2" type="ORF">BN873_330034</name>
</gene>
<dbReference type="SUPFAM" id="SSF50341">
    <property type="entry name" value="CheW-like"/>
    <property type="match status" value="1"/>
</dbReference>
<dbReference type="PANTHER" id="PTHR22617">
    <property type="entry name" value="CHEMOTAXIS SENSOR HISTIDINE KINASE-RELATED"/>
    <property type="match status" value="1"/>
</dbReference>
<dbReference type="RefSeq" id="WP_048672878.1">
    <property type="nucleotide sequence ID" value="NZ_CBTJ020000040.1"/>
</dbReference>
<dbReference type="GO" id="GO:0007165">
    <property type="term" value="P:signal transduction"/>
    <property type="evidence" value="ECO:0007669"/>
    <property type="project" value="InterPro"/>
</dbReference>
<organism evidence="2 3">
    <name type="scientific">Candidatus Competibacter denitrificans Run_A_D11</name>
    <dbReference type="NCBI Taxonomy" id="1400863"/>
    <lineage>
        <taxon>Bacteria</taxon>
        <taxon>Pseudomonadati</taxon>
        <taxon>Pseudomonadota</taxon>
        <taxon>Gammaproteobacteria</taxon>
        <taxon>Candidatus Competibacteraceae</taxon>
        <taxon>Candidatus Competibacter</taxon>
    </lineage>
</organism>
<keyword evidence="3" id="KW-1185">Reference proteome</keyword>
<protein>
    <submittedName>
        <fullName evidence="2">Chemotaxis signal transduction protein CheW</fullName>
    </submittedName>
</protein>
<dbReference type="Pfam" id="PF01584">
    <property type="entry name" value="CheW"/>
    <property type="match status" value="1"/>
</dbReference>
<dbReference type="PROSITE" id="PS50851">
    <property type="entry name" value="CHEW"/>
    <property type="match status" value="1"/>
</dbReference>
<name>W6M4E9_9GAMM</name>
<dbReference type="Gene3D" id="2.40.50.180">
    <property type="entry name" value="CheA-289, Domain 4"/>
    <property type="match status" value="1"/>
</dbReference>
<dbReference type="GO" id="GO:0005829">
    <property type="term" value="C:cytosol"/>
    <property type="evidence" value="ECO:0007669"/>
    <property type="project" value="TreeGrafter"/>
</dbReference>
<dbReference type="PANTHER" id="PTHR22617:SF23">
    <property type="entry name" value="CHEMOTAXIS PROTEIN CHEW"/>
    <property type="match status" value="1"/>
</dbReference>
<dbReference type="AlphaFoldDB" id="W6M4E9"/>